<evidence type="ECO:0000256" key="9">
    <source>
        <dbReference type="PIRSR" id="PIRSR500134-2"/>
    </source>
</evidence>
<keyword evidence="5 7" id="KW-0520">NAD</keyword>
<feature type="binding site" evidence="10">
    <location>
        <position position="30"/>
    </location>
    <ligand>
        <name>NAD(+)</name>
        <dbReference type="ChEBI" id="CHEBI:57540"/>
    </ligand>
</feature>
<evidence type="ECO:0000256" key="3">
    <source>
        <dbReference type="ARBA" id="ARBA00012954"/>
    </source>
</evidence>
<dbReference type="RefSeq" id="WP_204703068.1">
    <property type="nucleotide sequence ID" value="NZ_JAFBDQ010000024.1"/>
</dbReference>
<evidence type="ECO:0000313" key="12">
    <source>
        <dbReference type="EMBL" id="MBM7558073.1"/>
    </source>
</evidence>
<dbReference type="InterPro" id="IPR014026">
    <property type="entry name" value="UDP-Glc/GDP-Man_DH_dimer"/>
</dbReference>
<protein>
    <recommendedName>
        <fullName evidence="3 7">UDP-glucose 6-dehydrogenase</fullName>
        <ecNumber evidence="3 7">1.1.1.22</ecNumber>
    </recommendedName>
</protein>
<evidence type="ECO:0000313" key="13">
    <source>
        <dbReference type="Proteomes" id="UP000774000"/>
    </source>
</evidence>
<evidence type="ECO:0000256" key="10">
    <source>
        <dbReference type="PIRSR" id="PIRSR500134-3"/>
    </source>
</evidence>
<proteinExistence type="inferred from homology"/>
<comment type="pathway">
    <text evidence="1">Nucleotide-sugar biosynthesis; UDP-alpha-D-glucuronate biosynthesis; UDP-alpha-D-glucuronate from UDP-alpha-D-glucose: step 1/1.</text>
</comment>
<feature type="active site" description="Nucleophile" evidence="8">
    <location>
        <position position="260"/>
    </location>
</feature>
<dbReference type="Pfam" id="PF00984">
    <property type="entry name" value="UDPG_MGDP_dh"/>
    <property type="match status" value="1"/>
</dbReference>
<evidence type="ECO:0000256" key="7">
    <source>
        <dbReference type="PIRNR" id="PIRNR000124"/>
    </source>
</evidence>
<gene>
    <name evidence="12" type="ORF">JOC47_002943</name>
</gene>
<feature type="domain" description="UDP-glucose/GDP-mannose dehydrogenase C-terminal" evidence="11">
    <location>
        <begin position="313"/>
        <end position="415"/>
    </location>
</feature>
<dbReference type="InterPro" id="IPR017476">
    <property type="entry name" value="UDP-Glc/GDP-Man"/>
</dbReference>
<evidence type="ECO:0000256" key="5">
    <source>
        <dbReference type="ARBA" id="ARBA00023027"/>
    </source>
</evidence>
<evidence type="ECO:0000256" key="1">
    <source>
        <dbReference type="ARBA" id="ARBA00004701"/>
    </source>
</evidence>
<feature type="binding site" evidence="10">
    <location>
        <position position="35"/>
    </location>
    <ligand>
        <name>NAD(+)</name>
        <dbReference type="ChEBI" id="CHEBI:57540"/>
    </ligand>
</feature>
<dbReference type="SUPFAM" id="SSF51735">
    <property type="entry name" value="NAD(P)-binding Rossmann-fold domains"/>
    <property type="match status" value="1"/>
</dbReference>
<dbReference type="Proteomes" id="UP000774000">
    <property type="component" value="Unassembled WGS sequence"/>
</dbReference>
<dbReference type="SUPFAM" id="SSF48179">
    <property type="entry name" value="6-phosphogluconate dehydrogenase C-terminal domain-like"/>
    <property type="match status" value="1"/>
</dbReference>
<dbReference type="GO" id="GO:0000271">
    <property type="term" value="P:polysaccharide biosynthetic process"/>
    <property type="evidence" value="ECO:0007669"/>
    <property type="project" value="InterPro"/>
</dbReference>
<feature type="binding site" evidence="9">
    <location>
        <position position="320"/>
    </location>
    <ligand>
        <name>substrate</name>
    </ligand>
</feature>
<evidence type="ECO:0000256" key="8">
    <source>
        <dbReference type="PIRSR" id="PIRSR500134-1"/>
    </source>
</evidence>
<dbReference type="AlphaFoldDB" id="A0A938XQL0"/>
<dbReference type="Gene3D" id="1.20.5.100">
    <property type="entry name" value="Cytochrome c1, transmembrane anchor, C-terminal"/>
    <property type="match status" value="1"/>
</dbReference>
<dbReference type="PANTHER" id="PTHR43750:SF3">
    <property type="entry name" value="UDP-GLUCOSE 6-DEHYDROGENASE TUAD"/>
    <property type="match status" value="1"/>
</dbReference>
<feature type="binding site" evidence="9">
    <location>
        <begin position="152"/>
        <end position="155"/>
    </location>
    <ligand>
        <name>substrate</name>
    </ligand>
</feature>
<dbReference type="Gene3D" id="3.40.50.720">
    <property type="entry name" value="NAD(P)-binding Rossmann-like Domain"/>
    <property type="match status" value="2"/>
</dbReference>
<feature type="binding site" evidence="9">
    <location>
        <position position="257"/>
    </location>
    <ligand>
        <name>substrate</name>
    </ligand>
</feature>
<dbReference type="SUPFAM" id="SSF52413">
    <property type="entry name" value="UDP-glucose/GDP-mannose dehydrogenase C-terminal domain"/>
    <property type="match status" value="1"/>
</dbReference>
<evidence type="ECO:0000256" key="6">
    <source>
        <dbReference type="ARBA" id="ARBA00047473"/>
    </source>
</evidence>
<dbReference type="EC" id="1.1.1.22" evidence="3 7"/>
<reference evidence="12" key="1">
    <citation type="submission" date="2021-01" db="EMBL/GenBank/DDBJ databases">
        <title>Genomic Encyclopedia of Type Strains, Phase IV (KMG-IV): sequencing the most valuable type-strain genomes for metagenomic binning, comparative biology and taxonomic classification.</title>
        <authorList>
            <person name="Goeker M."/>
        </authorList>
    </citation>
    <scope>NUCLEOTIDE SEQUENCE</scope>
    <source>
        <strain evidence="12">DSM 23230</strain>
    </source>
</reference>
<feature type="binding site" evidence="10">
    <location>
        <position position="86"/>
    </location>
    <ligand>
        <name>NAD(+)</name>
        <dbReference type="ChEBI" id="CHEBI:57540"/>
    </ligand>
</feature>
<evidence type="ECO:0000256" key="4">
    <source>
        <dbReference type="ARBA" id="ARBA00023002"/>
    </source>
</evidence>
<dbReference type="InterPro" id="IPR036291">
    <property type="entry name" value="NAD(P)-bd_dom_sf"/>
</dbReference>
<comment type="catalytic activity">
    <reaction evidence="6 7">
        <text>UDP-alpha-D-glucose + 2 NAD(+) + H2O = UDP-alpha-D-glucuronate + 2 NADH + 3 H(+)</text>
        <dbReference type="Rhea" id="RHEA:23596"/>
        <dbReference type="ChEBI" id="CHEBI:15377"/>
        <dbReference type="ChEBI" id="CHEBI:15378"/>
        <dbReference type="ChEBI" id="CHEBI:57540"/>
        <dbReference type="ChEBI" id="CHEBI:57945"/>
        <dbReference type="ChEBI" id="CHEBI:58052"/>
        <dbReference type="ChEBI" id="CHEBI:58885"/>
        <dbReference type="EC" id="1.1.1.22"/>
    </reaction>
</comment>
<dbReference type="GO" id="GO:0003979">
    <property type="term" value="F:UDP-glucose 6-dehydrogenase activity"/>
    <property type="evidence" value="ECO:0007669"/>
    <property type="project" value="UniProtKB-EC"/>
</dbReference>
<dbReference type="SMART" id="SM00984">
    <property type="entry name" value="UDPG_MGDP_dh_C"/>
    <property type="match status" value="1"/>
</dbReference>
<accession>A0A938XQL0</accession>
<dbReference type="NCBIfam" id="TIGR03026">
    <property type="entry name" value="NDP-sugDHase"/>
    <property type="match status" value="1"/>
</dbReference>
<feature type="binding site" evidence="10">
    <location>
        <position position="263"/>
    </location>
    <ligand>
        <name>NAD(+)</name>
        <dbReference type="ChEBI" id="CHEBI:57540"/>
    </ligand>
</feature>
<dbReference type="GO" id="GO:0051287">
    <property type="term" value="F:NAD binding"/>
    <property type="evidence" value="ECO:0007669"/>
    <property type="project" value="InterPro"/>
</dbReference>
<dbReference type="InterPro" id="IPR036220">
    <property type="entry name" value="UDP-Glc/GDP-Man_DH_C_sf"/>
</dbReference>
<dbReference type="PROSITE" id="PS51257">
    <property type="entry name" value="PROKAR_LIPOPROTEIN"/>
    <property type="match status" value="1"/>
</dbReference>
<evidence type="ECO:0000256" key="2">
    <source>
        <dbReference type="ARBA" id="ARBA00006601"/>
    </source>
</evidence>
<name>A0A938XQL0_9FIRM</name>
<dbReference type="InterPro" id="IPR008927">
    <property type="entry name" value="6-PGluconate_DH-like_C_sf"/>
</dbReference>
<dbReference type="Pfam" id="PF03720">
    <property type="entry name" value="UDPG_MGDP_dh_C"/>
    <property type="match status" value="1"/>
</dbReference>
<dbReference type="InterPro" id="IPR028357">
    <property type="entry name" value="UDPglc_DH_bac"/>
</dbReference>
<feature type="binding site" evidence="10">
    <location>
        <position position="155"/>
    </location>
    <ligand>
        <name>NAD(+)</name>
        <dbReference type="ChEBI" id="CHEBI:57540"/>
    </ligand>
</feature>
<feature type="binding site" evidence="9">
    <location>
        <position position="204"/>
    </location>
    <ligand>
        <name>substrate</name>
    </ligand>
</feature>
<comment type="similarity">
    <text evidence="2 7">Belongs to the UDP-glucose/GDP-mannose dehydrogenase family.</text>
</comment>
<organism evidence="12 13">
    <name type="scientific">Halanaerobacter jeridensis</name>
    <dbReference type="NCBI Taxonomy" id="706427"/>
    <lineage>
        <taxon>Bacteria</taxon>
        <taxon>Bacillati</taxon>
        <taxon>Bacillota</taxon>
        <taxon>Clostridia</taxon>
        <taxon>Halanaerobiales</taxon>
        <taxon>Halobacteroidaceae</taxon>
        <taxon>Halanaerobacter</taxon>
    </lineage>
</organism>
<dbReference type="Pfam" id="PF03721">
    <property type="entry name" value="UDPG_MGDP_dh_N"/>
    <property type="match status" value="1"/>
</dbReference>
<keyword evidence="13" id="KW-1185">Reference proteome</keyword>
<dbReference type="InterPro" id="IPR014027">
    <property type="entry name" value="UDP-Glc/GDP-Man_DH_C"/>
</dbReference>
<feature type="binding site" evidence="10">
    <location>
        <position position="327"/>
    </location>
    <ligand>
        <name>NAD(+)</name>
        <dbReference type="ChEBI" id="CHEBI:57540"/>
    </ligand>
</feature>
<keyword evidence="4 7" id="KW-0560">Oxidoreductase</keyword>
<feature type="binding site" evidence="9">
    <location>
        <begin position="249"/>
        <end position="253"/>
    </location>
    <ligand>
        <name>substrate</name>
    </ligand>
</feature>
<dbReference type="InterPro" id="IPR001732">
    <property type="entry name" value="UDP-Glc/GDP-Man_DH_N"/>
</dbReference>
<evidence type="ECO:0000259" key="11">
    <source>
        <dbReference type="SMART" id="SM00984"/>
    </source>
</evidence>
<dbReference type="PIRSF" id="PIRSF000124">
    <property type="entry name" value="UDPglc_GDPman_dh"/>
    <property type="match status" value="1"/>
</dbReference>
<dbReference type="PIRSF" id="PIRSF500134">
    <property type="entry name" value="UDPglc_DH_bac"/>
    <property type="match status" value="1"/>
</dbReference>
<sequence>MKLSVVGTGYVGLVSGACFAELGNQVTCVDIDEEKVEGLRNGVMPIYEPGLEEIVEENYENGNLEFTTSLEEGVKNSDIIFIAVGTPAKEDGGADLSAVKTVAKTIAETMKEYKIVVDKSTVPVGTGDWVEEFIAEHQKNDCDFDVVSCPEFLREGSAVSDTMNPDRIVIGTEDQKPAEILDELHQDFNAPILHTDRHSAEIIKYAANAFLATKISFINEIANICERAGGNVVEVAKGIGSDHRISDKFLRAGVGFGGACFPKDTKAIVKTANENDYDFKIVDSVVEVNEQQKETMVNKLKNLLPNLTNKTISVLGLSFKPNTDDMREAPSRTVIKQLLEAGAKVKAYDPIAMDEAKEVFGDQIEYCEGTYEAIKDTEAVLLVTEWDQFQDLDLTRVKRLLNKPIFIDGRNCYDLHEMEQEGFIYHSVGRPSISAHDVAATKEVAAVNE</sequence>
<comment type="caution">
    <text evidence="12">The sequence shown here is derived from an EMBL/GenBank/DDBJ whole genome shotgun (WGS) entry which is preliminary data.</text>
</comment>
<dbReference type="EMBL" id="JAFBDQ010000024">
    <property type="protein sequence ID" value="MBM7558073.1"/>
    <property type="molecule type" value="Genomic_DNA"/>
</dbReference>
<dbReference type="PANTHER" id="PTHR43750">
    <property type="entry name" value="UDP-GLUCOSE 6-DEHYDROGENASE TUAD"/>
    <property type="match status" value="1"/>
</dbReference>
<feature type="binding site" evidence="10">
    <location>
        <position position="121"/>
    </location>
    <ligand>
        <name>NAD(+)</name>
        <dbReference type="ChEBI" id="CHEBI:57540"/>
    </ligand>
</feature>